<dbReference type="Proteomes" id="UP000004416">
    <property type="component" value="Unassembled WGS sequence"/>
</dbReference>
<evidence type="ECO:0000313" key="1">
    <source>
        <dbReference type="EMBL" id="EHL07273.1"/>
    </source>
</evidence>
<name>G9XM46_DESHA</name>
<organism evidence="1 2">
    <name type="scientific">Desulfitobacterium hafniense DP7</name>
    <dbReference type="NCBI Taxonomy" id="537010"/>
    <lineage>
        <taxon>Bacteria</taxon>
        <taxon>Bacillati</taxon>
        <taxon>Bacillota</taxon>
        <taxon>Clostridia</taxon>
        <taxon>Eubacteriales</taxon>
        <taxon>Desulfitobacteriaceae</taxon>
        <taxon>Desulfitobacterium</taxon>
    </lineage>
</organism>
<dbReference type="GO" id="GO:0005737">
    <property type="term" value="C:cytoplasm"/>
    <property type="evidence" value="ECO:0007669"/>
    <property type="project" value="InterPro"/>
</dbReference>
<sequence>MDINDNFWVAIDKIVSESKIVIDRPKGTVHPRFSNFIYKVDYGYLDNTASMDGGGIDVWVGTDKRKQTDAIMCIVDLMKRDSEIKILIGCTEDEKEIVYQTHNETEYMKGILIRRL</sequence>
<reference evidence="1 2" key="1">
    <citation type="submission" date="2011-08" db="EMBL/GenBank/DDBJ databases">
        <authorList>
            <person name="Weinstock G."/>
            <person name="Sodergren E."/>
            <person name="Clifton S."/>
            <person name="Fulton L."/>
            <person name="Fulton B."/>
            <person name="Courtney L."/>
            <person name="Fronick C."/>
            <person name="Harrison M."/>
            <person name="Strong C."/>
            <person name="Farmer C."/>
            <person name="Delahaunty K."/>
            <person name="Markovic C."/>
            <person name="Hall O."/>
            <person name="Minx P."/>
            <person name="Tomlinson C."/>
            <person name="Mitreva M."/>
            <person name="Hou S."/>
            <person name="Chen J."/>
            <person name="Wollam A."/>
            <person name="Pepin K.H."/>
            <person name="Johnson M."/>
            <person name="Bhonagiri V."/>
            <person name="Zhang X."/>
            <person name="Suruliraj S."/>
            <person name="Warren W."/>
            <person name="Chinwalla A."/>
            <person name="Mardis E.R."/>
            <person name="Wilson R.K."/>
        </authorList>
    </citation>
    <scope>NUCLEOTIDE SEQUENCE [LARGE SCALE GENOMIC DNA]</scope>
    <source>
        <strain evidence="1 2">DP7</strain>
    </source>
</reference>
<dbReference type="HOGENOM" id="CLU_144823_0_0_9"/>
<proteinExistence type="predicted"/>
<dbReference type="InterPro" id="IPR036649">
    <property type="entry name" value="Pyrophosphatase_sf"/>
</dbReference>
<dbReference type="RefSeq" id="WP_005811520.1">
    <property type="nucleotide sequence ID" value="NZ_JH414464.1"/>
</dbReference>
<dbReference type="EMBL" id="AFZX01000045">
    <property type="protein sequence ID" value="EHL07273.1"/>
    <property type="molecule type" value="Genomic_DNA"/>
</dbReference>
<accession>G9XM46</accession>
<evidence type="ECO:0000313" key="2">
    <source>
        <dbReference type="Proteomes" id="UP000004416"/>
    </source>
</evidence>
<gene>
    <name evidence="1" type="ORF">HMPREF0322_02032</name>
</gene>
<dbReference type="GO" id="GO:0004427">
    <property type="term" value="F:inorganic diphosphate phosphatase activity"/>
    <property type="evidence" value="ECO:0007669"/>
    <property type="project" value="InterPro"/>
</dbReference>
<dbReference type="GO" id="GO:0006796">
    <property type="term" value="P:phosphate-containing compound metabolic process"/>
    <property type="evidence" value="ECO:0007669"/>
    <property type="project" value="InterPro"/>
</dbReference>
<comment type="caution">
    <text evidence="1">The sequence shown here is derived from an EMBL/GenBank/DDBJ whole genome shotgun (WGS) entry which is preliminary data.</text>
</comment>
<protein>
    <submittedName>
        <fullName evidence="1">Uncharacterized protein</fullName>
    </submittedName>
</protein>
<dbReference type="GO" id="GO:0000287">
    <property type="term" value="F:magnesium ion binding"/>
    <property type="evidence" value="ECO:0007669"/>
    <property type="project" value="InterPro"/>
</dbReference>
<dbReference type="SUPFAM" id="SSF50324">
    <property type="entry name" value="Inorganic pyrophosphatase"/>
    <property type="match status" value="1"/>
</dbReference>
<dbReference type="AlphaFoldDB" id="G9XM46"/>
<dbReference type="PATRIC" id="fig|537010.4.peg.1905"/>